<keyword evidence="2" id="KW-1185">Reference proteome</keyword>
<organism evidence="1 2">
    <name type="scientific">Novipirellula artificiosorum</name>
    <dbReference type="NCBI Taxonomy" id="2528016"/>
    <lineage>
        <taxon>Bacteria</taxon>
        <taxon>Pseudomonadati</taxon>
        <taxon>Planctomycetota</taxon>
        <taxon>Planctomycetia</taxon>
        <taxon>Pirellulales</taxon>
        <taxon>Pirellulaceae</taxon>
        <taxon>Novipirellula</taxon>
    </lineage>
</organism>
<reference evidence="1 2" key="1">
    <citation type="submission" date="2019-02" db="EMBL/GenBank/DDBJ databases">
        <title>Deep-cultivation of Planctomycetes and their phenomic and genomic characterization uncovers novel biology.</title>
        <authorList>
            <person name="Wiegand S."/>
            <person name="Jogler M."/>
            <person name="Boedeker C."/>
            <person name="Pinto D."/>
            <person name="Vollmers J."/>
            <person name="Rivas-Marin E."/>
            <person name="Kohn T."/>
            <person name="Peeters S.H."/>
            <person name="Heuer A."/>
            <person name="Rast P."/>
            <person name="Oberbeckmann S."/>
            <person name="Bunk B."/>
            <person name="Jeske O."/>
            <person name="Meyerdierks A."/>
            <person name="Storesund J.E."/>
            <person name="Kallscheuer N."/>
            <person name="Luecker S."/>
            <person name="Lage O.M."/>
            <person name="Pohl T."/>
            <person name="Merkel B.J."/>
            <person name="Hornburger P."/>
            <person name="Mueller R.-W."/>
            <person name="Bruemmer F."/>
            <person name="Labrenz M."/>
            <person name="Spormann A.M."/>
            <person name="Op Den Camp H."/>
            <person name="Overmann J."/>
            <person name="Amann R."/>
            <person name="Jetten M.S.M."/>
            <person name="Mascher T."/>
            <person name="Medema M.H."/>
            <person name="Devos D.P."/>
            <person name="Kaster A.-K."/>
            <person name="Ovreas L."/>
            <person name="Rohde M."/>
            <person name="Galperin M.Y."/>
            <person name="Jogler C."/>
        </authorList>
    </citation>
    <scope>NUCLEOTIDE SEQUENCE [LARGE SCALE GENOMIC DNA]</scope>
    <source>
        <strain evidence="1 2">Poly41</strain>
    </source>
</reference>
<dbReference type="AlphaFoldDB" id="A0A5C6CD63"/>
<dbReference type="Proteomes" id="UP000319143">
    <property type="component" value="Unassembled WGS sequence"/>
</dbReference>
<accession>A0A5C6CD63</accession>
<proteinExistence type="predicted"/>
<name>A0A5C6CD63_9BACT</name>
<comment type="caution">
    <text evidence="1">The sequence shown here is derived from an EMBL/GenBank/DDBJ whole genome shotgun (WGS) entry which is preliminary data.</text>
</comment>
<evidence type="ECO:0000313" key="2">
    <source>
        <dbReference type="Proteomes" id="UP000319143"/>
    </source>
</evidence>
<gene>
    <name evidence="1" type="ORF">Poly41_71660</name>
</gene>
<protein>
    <submittedName>
        <fullName evidence="1">Uncharacterized protein</fullName>
    </submittedName>
</protein>
<sequence>MTVQTMLEMPYFQDLLRSGIHDECSNILQSEIRLPKTVKSRTPLFTVILAADALLHWNAPERFCQILANKGDFEQANGLPHQFGRKLLPSTRADGHTA</sequence>
<dbReference type="EMBL" id="SJPV01000058">
    <property type="protein sequence ID" value="TWU21326.1"/>
    <property type="molecule type" value="Genomic_DNA"/>
</dbReference>
<evidence type="ECO:0000313" key="1">
    <source>
        <dbReference type="EMBL" id="TWU21326.1"/>
    </source>
</evidence>